<evidence type="ECO:0000313" key="2">
    <source>
        <dbReference type="EMBL" id="GEO82996.1"/>
    </source>
</evidence>
<evidence type="ECO:0008006" key="4">
    <source>
        <dbReference type="Google" id="ProtNLM"/>
    </source>
</evidence>
<name>A0A512HC20_9PROT</name>
<proteinExistence type="predicted"/>
<organism evidence="2 3">
    <name type="scientific">Pararhodospirillum oryzae</name>
    <dbReference type="NCBI Taxonomy" id="478448"/>
    <lineage>
        <taxon>Bacteria</taxon>
        <taxon>Pseudomonadati</taxon>
        <taxon>Pseudomonadota</taxon>
        <taxon>Alphaproteobacteria</taxon>
        <taxon>Rhodospirillales</taxon>
        <taxon>Rhodospirillaceae</taxon>
        <taxon>Pararhodospirillum</taxon>
    </lineage>
</organism>
<dbReference type="Proteomes" id="UP000321567">
    <property type="component" value="Unassembled WGS sequence"/>
</dbReference>
<keyword evidence="3" id="KW-1185">Reference proteome</keyword>
<reference evidence="2 3" key="1">
    <citation type="submission" date="2019-07" db="EMBL/GenBank/DDBJ databases">
        <title>Whole genome shotgun sequence of Rhodospirillum oryzae NBRC 107573.</title>
        <authorList>
            <person name="Hosoyama A."/>
            <person name="Uohara A."/>
            <person name="Ohji S."/>
            <person name="Ichikawa N."/>
        </authorList>
    </citation>
    <scope>NUCLEOTIDE SEQUENCE [LARGE SCALE GENOMIC DNA]</scope>
    <source>
        <strain evidence="2 3">NBRC 107573</strain>
    </source>
</reference>
<dbReference type="AlphaFoldDB" id="A0A512HC20"/>
<dbReference type="OrthoDB" id="9942407at2"/>
<feature type="signal peptide" evidence="1">
    <location>
        <begin position="1"/>
        <end position="27"/>
    </location>
</feature>
<dbReference type="EMBL" id="BJZO01000143">
    <property type="protein sequence ID" value="GEO82996.1"/>
    <property type="molecule type" value="Genomic_DNA"/>
</dbReference>
<dbReference type="PROSITE" id="PS51257">
    <property type="entry name" value="PROKAR_LIPOPROTEIN"/>
    <property type="match status" value="1"/>
</dbReference>
<comment type="caution">
    <text evidence="2">The sequence shown here is derived from an EMBL/GenBank/DDBJ whole genome shotgun (WGS) entry which is preliminary data.</text>
</comment>
<evidence type="ECO:0000313" key="3">
    <source>
        <dbReference type="Proteomes" id="UP000321567"/>
    </source>
</evidence>
<sequence length="86" mass="9638">MANPTRGRLAPLLLLAPLLGGCSYLSATYALQDAVGARPSDADRRWETCEKARANMIAARDPVEARRWELLREDLSCPTQREILER</sequence>
<evidence type="ECO:0000256" key="1">
    <source>
        <dbReference type="SAM" id="SignalP"/>
    </source>
</evidence>
<gene>
    <name evidence="2" type="ORF">ROR02_31270</name>
</gene>
<keyword evidence="1" id="KW-0732">Signal</keyword>
<feature type="chain" id="PRO_5021946674" description="Lipoprotein" evidence="1">
    <location>
        <begin position="28"/>
        <end position="86"/>
    </location>
</feature>
<accession>A0A512HC20</accession>
<protein>
    <recommendedName>
        <fullName evidence="4">Lipoprotein</fullName>
    </recommendedName>
</protein>